<gene>
    <name evidence="1" type="ORF">SG0102_27820</name>
</gene>
<proteinExistence type="predicted"/>
<dbReference type="InParanoid" id="A0A3G9JTH1"/>
<sequence length="239" mass="26309">MNKPRIGIAANLLTNTENMFPGILRSYVNQDYITAIEKAGGIPILLPVMQNLEDVSSQLIGLDRLILSGGEDIDPALYGEDIHPSCGPLMPSVDRYDLALIHAADQLGLPVMGICKGMQAMNVAFGGTLYQSIADEWPGAIQHTPAMPRYEPSHKIEIEDSFLKIILGVETRVNSFHHQAIKDLGKDLKVTAYAPDGIIEGIEKTVGTFMFGVQFHPEMMAAFDNPQMIHIFKAFFNKI</sequence>
<accession>A0A3G9JTH1</accession>
<dbReference type="Proteomes" id="UP000268059">
    <property type="component" value="Chromosome"/>
</dbReference>
<dbReference type="EMBL" id="AP019309">
    <property type="protein sequence ID" value="BBH27848.1"/>
    <property type="molecule type" value="Genomic_DNA"/>
</dbReference>
<dbReference type="KEGG" id="ebm:SG0102_27820"/>
<evidence type="ECO:0000313" key="2">
    <source>
        <dbReference type="Proteomes" id="UP000268059"/>
    </source>
</evidence>
<name>A0A3G9JTH1_9FIRM</name>
<keyword evidence="1" id="KW-0378">Hydrolase</keyword>
<dbReference type="PANTHER" id="PTHR43235">
    <property type="entry name" value="GLUTAMINE AMIDOTRANSFERASE PB2B2.05-RELATED"/>
    <property type="match status" value="1"/>
</dbReference>
<dbReference type="RefSeq" id="WP_125120536.1">
    <property type="nucleotide sequence ID" value="NZ_AP019309.1"/>
</dbReference>
<dbReference type="GO" id="GO:0006598">
    <property type="term" value="P:polyamine catabolic process"/>
    <property type="evidence" value="ECO:0007669"/>
    <property type="project" value="TreeGrafter"/>
</dbReference>
<dbReference type="AlphaFoldDB" id="A0A3G9JTH1"/>
<dbReference type="InterPro" id="IPR011697">
    <property type="entry name" value="Peptidase_C26"/>
</dbReference>
<protein>
    <submittedName>
        <fullName evidence="1">Gamma-glutamyl-gamma-aminobutyrate hydrolase</fullName>
    </submittedName>
</protein>
<evidence type="ECO:0000313" key="1">
    <source>
        <dbReference type="EMBL" id="BBH27848.1"/>
    </source>
</evidence>
<dbReference type="PANTHER" id="PTHR43235:SF1">
    <property type="entry name" value="GLUTAMINE AMIDOTRANSFERASE PB2B2.05-RELATED"/>
    <property type="match status" value="1"/>
</dbReference>
<dbReference type="CDD" id="cd01745">
    <property type="entry name" value="GATase1_2"/>
    <property type="match status" value="1"/>
</dbReference>
<organism evidence="1 2">
    <name type="scientific">Intestinibaculum porci</name>
    <dbReference type="NCBI Taxonomy" id="2487118"/>
    <lineage>
        <taxon>Bacteria</taxon>
        <taxon>Bacillati</taxon>
        <taxon>Bacillota</taxon>
        <taxon>Erysipelotrichia</taxon>
        <taxon>Erysipelotrichales</taxon>
        <taxon>Erysipelotrichaceae</taxon>
        <taxon>Intestinibaculum</taxon>
    </lineage>
</organism>
<dbReference type="InterPro" id="IPR044668">
    <property type="entry name" value="PuuD-like"/>
</dbReference>
<dbReference type="SUPFAM" id="SSF52317">
    <property type="entry name" value="Class I glutamine amidotransferase-like"/>
    <property type="match status" value="1"/>
</dbReference>
<dbReference type="Pfam" id="PF07722">
    <property type="entry name" value="Peptidase_C26"/>
    <property type="match status" value="1"/>
</dbReference>
<dbReference type="OrthoDB" id="9813383at2"/>
<dbReference type="GO" id="GO:0005829">
    <property type="term" value="C:cytosol"/>
    <property type="evidence" value="ECO:0007669"/>
    <property type="project" value="TreeGrafter"/>
</dbReference>
<dbReference type="Gene3D" id="3.40.50.880">
    <property type="match status" value="1"/>
</dbReference>
<keyword evidence="2" id="KW-1185">Reference proteome</keyword>
<dbReference type="PROSITE" id="PS51273">
    <property type="entry name" value="GATASE_TYPE_1"/>
    <property type="match status" value="1"/>
</dbReference>
<dbReference type="InterPro" id="IPR029062">
    <property type="entry name" value="Class_I_gatase-like"/>
</dbReference>
<dbReference type="GO" id="GO:0033969">
    <property type="term" value="F:gamma-glutamyl-gamma-aminobutyrate hydrolase activity"/>
    <property type="evidence" value="ECO:0007669"/>
    <property type="project" value="TreeGrafter"/>
</dbReference>
<reference evidence="1 2" key="1">
    <citation type="submission" date="2018-11" db="EMBL/GenBank/DDBJ databases">
        <title>Novel Erysipelotrichaceae bacterium isolated from small intestine of a swine.</title>
        <authorList>
            <person name="Kim J.S."/>
            <person name="Choe H."/>
            <person name="Lee Y.R."/>
            <person name="Kim K.M."/>
            <person name="Park D.S."/>
        </authorList>
    </citation>
    <scope>NUCLEOTIDE SEQUENCE [LARGE SCALE GENOMIC DNA]</scope>
    <source>
        <strain evidence="1 2">SG0102</strain>
    </source>
</reference>